<protein>
    <submittedName>
        <fullName evidence="1">Uncharacterized protein</fullName>
    </submittedName>
</protein>
<evidence type="ECO:0000313" key="1">
    <source>
        <dbReference type="EMBL" id="OOK72402.1"/>
    </source>
</evidence>
<dbReference type="AlphaFoldDB" id="A0A1V3WZX7"/>
<proteinExistence type="predicted"/>
<accession>A0A1V3WZX7</accession>
<comment type="caution">
    <text evidence="1">The sequence shown here is derived from an EMBL/GenBank/DDBJ whole genome shotgun (WGS) entry which is preliminary data.</text>
</comment>
<gene>
    <name evidence="1" type="ORF">BZL30_5723</name>
</gene>
<sequence length="45" mass="4683">MCGGSATATTGTVVFSPRRLVRTAASIASLANRSAYAFRDRGTHP</sequence>
<dbReference type="Proteomes" id="UP000189229">
    <property type="component" value="Unassembled WGS sequence"/>
</dbReference>
<reference evidence="1 2" key="1">
    <citation type="submission" date="2017-02" db="EMBL/GenBank/DDBJ databases">
        <title>Complete genome sequences of Mycobacterium kansasii strains isolated from rhesus macaques.</title>
        <authorList>
            <person name="Panda A."/>
            <person name="Nagaraj S."/>
            <person name="Zhao X."/>
            <person name="Tettelin H."/>
            <person name="Detolla L.J."/>
        </authorList>
    </citation>
    <scope>NUCLEOTIDE SEQUENCE [LARGE SCALE GENOMIC DNA]</scope>
    <source>
        <strain evidence="1 2">11-3813</strain>
    </source>
</reference>
<organism evidence="1 2">
    <name type="scientific">Mycobacterium kansasii</name>
    <dbReference type="NCBI Taxonomy" id="1768"/>
    <lineage>
        <taxon>Bacteria</taxon>
        <taxon>Bacillati</taxon>
        <taxon>Actinomycetota</taxon>
        <taxon>Actinomycetes</taxon>
        <taxon>Mycobacteriales</taxon>
        <taxon>Mycobacteriaceae</taxon>
        <taxon>Mycobacterium</taxon>
    </lineage>
</organism>
<name>A0A1V3WZX7_MYCKA</name>
<dbReference type="EMBL" id="MVBM01000005">
    <property type="protein sequence ID" value="OOK72402.1"/>
    <property type="molecule type" value="Genomic_DNA"/>
</dbReference>
<evidence type="ECO:0000313" key="2">
    <source>
        <dbReference type="Proteomes" id="UP000189229"/>
    </source>
</evidence>